<dbReference type="InterPro" id="IPR045068">
    <property type="entry name" value="BACURD1-3"/>
</dbReference>
<dbReference type="InterPro" id="IPR003131">
    <property type="entry name" value="T1-type_BTB"/>
</dbReference>
<name>A0A6G1SKZ8_9ACAR</name>
<dbReference type="SMART" id="SM00225">
    <property type="entry name" value="BTB"/>
    <property type="match status" value="1"/>
</dbReference>
<dbReference type="InterPro" id="IPR000210">
    <property type="entry name" value="BTB/POZ_dom"/>
</dbReference>
<protein>
    <submittedName>
        <fullName evidence="2">BTB/POZ domain-containing protein KCTD2</fullName>
    </submittedName>
</protein>
<sequence length="253" mass="30416">MNLNYVRFDVGHYLHVCHRNTIEKFPNSSLINYIKPEFDTRKSELDYIVIDRDGKHFGTILNFMRDQRSLHLNNWTKDDITDLMTEADYYCLTELIELCDQHLNDRETRESNDPDDYRIPKNRKVEMVFDIHLMRELLLTSKKRVIVASFKSIRRYHIESWLEKLVKFCDFSKVNFYCLADKTNEPIICDQRSYNSGDFLLALYDPERKGFIGYITAPTDERFRSKRYRYKTKLLTFCFCSHNENFCELMKSP</sequence>
<dbReference type="SUPFAM" id="SSF54695">
    <property type="entry name" value="POZ domain"/>
    <property type="match status" value="1"/>
</dbReference>
<evidence type="ECO:0000313" key="2">
    <source>
        <dbReference type="EMBL" id="MDE51155.1"/>
    </source>
</evidence>
<dbReference type="PANTHER" id="PTHR11145">
    <property type="entry name" value="BTB/POZ DOMAIN-CONTAINING ADAPTER FOR CUL3-MEDIATED RHOA DEGRADATION PROTEIN FAMILY MEMBER"/>
    <property type="match status" value="1"/>
</dbReference>
<dbReference type="PANTHER" id="PTHR11145:SF8">
    <property type="entry name" value="RE57120P"/>
    <property type="match status" value="1"/>
</dbReference>
<reference evidence="2" key="1">
    <citation type="submission" date="2018-10" db="EMBL/GenBank/DDBJ databases">
        <title>Transcriptome assembly of Aceria tosichella (Wheat curl mite) Type 2.</title>
        <authorList>
            <person name="Scully E.D."/>
            <person name="Geib S.M."/>
            <person name="Palmer N.A."/>
            <person name="Gupta A.K."/>
            <person name="Sarath G."/>
            <person name="Tatineni S."/>
        </authorList>
    </citation>
    <scope>NUCLEOTIDE SEQUENCE</scope>
    <source>
        <strain evidence="2">LincolnNE</strain>
    </source>
</reference>
<organism evidence="2">
    <name type="scientific">Aceria tosichella</name>
    <name type="common">wheat curl mite</name>
    <dbReference type="NCBI Taxonomy" id="561515"/>
    <lineage>
        <taxon>Eukaryota</taxon>
        <taxon>Metazoa</taxon>
        <taxon>Ecdysozoa</taxon>
        <taxon>Arthropoda</taxon>
        <taxon>Chelicerata</taxon>
        <taxon>Arachnida</taxon>
        <taxon>Acari</taxon>
        <taxon>Acariformes</taxon>
        <taxon>Trombidiformes</taxon>
        <taxon>Prostigmata</taxon>
        <taxon>Eupodina</taxon>
        <taxon>Eriophyoidea</taxon>
        <taxon>Eriophyidae</taxon>
        <taxon>Eriophyinae</taxon>
        <taxon>Aceriini</taxon>
        <taxon>Aceria</taxon>
    </lineage>
</organism>
<gene>
    <name evidence="2" type="primary">KCTD2</name>
    <name evidence="2" type="ORF">g.3225</name>
</gene>
<dbReference type="EMBL" id="GGYP01006384">
    <property type="protein sequence ID" value="MDE51155.1"/>
    <property type="molecule type" value="Transcribed_RNA"/>
</dbReference>
<dbReference type="InterPro" id="IPR011333">
    <property type="entry name" value="SKP1/BTB/POZ_sf"/>
</dbReference>
<dbReference type="Gene3D" id="3.30.710.10">
    <property type="entry name" value="Potassium Channel Kv1.1, Chain A"/>
    <property type="match status" value="1"/>
</dbReference>
<dbReference type="GO" id="GO:0051260">
    <property type="term" value="P:protein homooligomerization"/>
    <property type="evidence" value="ECO:0007669"/>
    <property type="project" value="InterPro"/>
</dbReference>
<accession>A0A6G1SKZ8</accession>
<proteinExistence type="predicted"/>
<dbReference type="Pfam" id="PF02214">
    <property type="entry name" value="BTB_2"/>
    <property type="match status" value="1"/>
</dbReference>
<dbReference type="AlphaFoldDB" id="A0A6G1SKZ8"/>
<feature type="domain" description="BTB" evidence="1">
    <location>
        <begin position="4"/>
        <end position="107"/>
    </location>
</feature>
<evidence type="ECO:0000259" key="1">
    <source>
        <dbReference type="SMART" id="SM00225"/>
    </source>
</evidence>